<comment type="similarity">
    <text evidence="1">Belongs to the sigma-70 factor family. ECF subfamily.</text>
</comment>
<dbReference type="PATRIC" id="fig|471514.4.peg.3138"/>
<dbReference type="GO" id="GO:0006352">
    <property type="term" value="P:DNA-templated transcription initiation"/>
    <property type="evidence" value="ECO:0007669"/>
    <property type="project" value="InterPro"/>
</dbReference>
<keyword evidence="5" id="KW-0804">Transcription</keyword>
<evidence type="ECO:0000256" key="2">
    <source>
        <dbReference type="ARBA" id="ARBA00023015"/>
    </source>
</evidence>
<dbReference type="CDD" id="cd06171">
    <property type="entry name" value="Sigma70_r4"/>
    <property type="match status" value="1"/>
</dbReference>
<evidence type="ECO:0000256" key="3">
    <source>
        <dbReference type="ARBA" id="ARBA00023082"/>
    </source>
</evidence>
<comment type="caution">
    <text evidence="8">The sequence shown here is derived from an EMBL/GenBank/DDBJ whole genome shotgun (WGS) entry which is preliminary data.</text>
</comment>
<evidence type="ECO:0000259" key="6">
    <source>
        <dbReference type="Pfam" id="PF04542"/>
    </source>
</evidence>
<dbReference type="SUPFAM" id="SSF88659">
    <property type="entry name" value="Sigma3 and sigma4 domains of RNA polymerase sigma factors"/>
    <property type="match status" value="1"/>
</dbReference>
<dbReference type="InterPro" id="IPR039425">
    <property type="entry name" value="RNA_pol_sigma-70-like"/>
</dbReference>
<dbReference type="InterPro" id="IPR014284">
    <property type="entry name" value="RNA_pol_sigma-70_dom"/>
</dbReference>
<dbReference type="InterPro" id="IPR013325">
    <property type="entry name" value="RNA_pol_sigma_r2"/>
</dbReference>
<dbReference type="AlphaFoldDB" id="A0A0P9CHH3"/>
<organism evidence="8 9">
    <name type="scientific">Alicyclobacillus ferrooxydans</name>
    <dbReference type="NCBI Taxonomy" id="471514"/>
    <lineage>
        <taxon>Bacteria</taxon>
        <taxon>Bacillati</taxon>
        <taxon>Bacillota</taxon>
        <taxon>Bacilli</taxon>
        <taxon>Bacillales</taxon>
        <taxon>Alicyclobacillaceae</taxon>
        <taxon>Alicyclobacillus</taxon>
    </lineage>
</organism>
<keyword evidence="9" id="KW-1185">Reference proteome</keyword>
<feature type="domain" description="RNA polymerase sigma-70 region 2" evidence="6">
    <location>
        <begin position="14"/>
        <end position="80"/>
    </location>
</feature>
<evidence type="ECO:0000256" key="4">
    <source>
        <dbReference type="ARBA" id="ARBA00023125"/>
    </source>
</evidence>
<dbReference type="Gene3D" id="1.10.1740.10">
    <property type="match status" value="1"/>
</dbReference>
<evidence type="ECO:0000313" key="8">
    <source>
        <dbReference type="EMBL" id="KPV44944.1"/>
    </source>
</evidence>
<protein>
    <submittedName>
        <fullName evidence="8">Uncharacterized protein</fullName>
    </submittedName>
</protein>
<dbReference type="InterPro" id="IPR013324">
    <property type="entry name" value="RNA_pol_sigma_r3/r4-like"/>
</dbReference>
<reference evidence="8 9" key="1">
    <citation type="submission" date="2015-09" db="EMBL/GenBank/DDBJ databases">
        <title>Draft genome sequence of Alicyclobacillus ferrooxydans DSM 22381.</title>
        <authorList>
            <person name="Hemp J."/>
        </authorList>
    </citation>
    <scope>NUCLEOTIDE SEQUENCE [LARGE SCALE GENOMIC DNA]</scope>
    <source>
        <strain evidence="8 9">TC-34</strain>
    </source>
</reference>
<keyword evidence="2" id="KW-0805">Transcription regulation</keyword>
<dbReference type="Pfam" id="PF04542">
    <property type="entry name" value="Sigma70_r2"/>
    <property type="match status" value="1"/>
</dbReference>
<accession>A0A0P9CHH3</accession>
<dbReference type="Proteomes" id="UP000050482">
    <property type="component" value="Unassembled WGS sequence"/>
</dbReference>
<dbReference type="PANTHER" id="PTHR43133">
    <property type="entry name" value="RNA POLYMERASE ECF-TYPE SIGMA FACTO"/>
    <property type="match status" value="1"/>
</dbReference>
<evidence type="ECO:0000256" key="5">
    <source>
        <dbReference type="ARBA" id="ARBA00023163"/>
    </source>
</evidence>
<dbReference type="PANTHER" id="PTHR43133:SF8">
    <property type="entry name" value="RNA POLYMERASE SIGMA FACTOR HI_1459-RELATED"/>
    <property type="match status" value="1"/>
</dbReference>
<dbReference type="Gene3D" id="1.10.10.10">
    <property type="entry name" value="Winged helix-like DNA-binding domain superfamily/Winged helix DNA-binding domain"/>
    <property type="match status" value="1"/>
</dbReference>
<dbReference type="InterPro" id="IPR036388">
    <property type="entry name" value="WH-like_DNA-bd_sf"/>
</dbReference>
<dbReference type="GO" id="GO:0016987">
    <property type="term" value="F:sigma factor activity"/>
    <property type="evidence" value="ECO:0007669"/>
    <property type="project" value="UniProtKB-KW"/>
</dbReference>
<dbReference type="RefSeq" id="WP_054968053.1">
    <property type="nucleotide sequence ID" value="NZ_LJCO01000019.1"/>
</dbReference>
<dbReference type="Pfam" id="PF08281">
    <property type="entry name" value="Sigma70_r4_2"/>
    <property type="match status" value="1"/>
</dbReference>
<feature type="domain" description="RNA polymerase sigma factor 70 region 4 type 2" evidence="7">
    <location>
        <begin position="106"/>
        <end position="157"/>
    </location>
</feature>
<sequence length="174" mass="20710">MNDYNNAEEAIRELFRLYANDVFRYARLVLGSHTEAKDVVQDVFLKAFRAWGDFRQESKGRTWLLHITRNHVFDLLRRKRTERNYIESYQMPVLRDETVSVEILMVLEASLLKLKPTYRDVFILRHVEELTVTETAQILNWSEGKVRTTDYRALAKLRELMQSDVEEVKVGHEF</sequence>
<name>A0A0P9CHH3_9BACL</name>
<dbReference type="GO" id="GO:0003677">
    <property type="term" value="F:DNA binding"/>
    <property type="evidence" value="ECO:0007669"/>
    <property type="project" value="UniProtKB-KW"/>
</dbReference>
<dbReference type="NCBIfam" id="TIGR02937">
    <property type="entry name" value="sigma70-ECF"/>
    <property type="match status" value="1"/>
</dbReference>
<keyword evidence="3" id="KW-0731">Sigma factor</keyword>
<dbReference type="SUPFAM" id="SSF88946">
    <property type="entry name" value="Sigma2 domain of RNA polymerase sigma factors"/>
    <property type="match status" value="1"/>
</dbReference>
<dbReference type="STRING" id="471514.AN477_04895"/>
<dbReference type="InterPro" id="IPR007627">
    <property type="entry name" value="RNA_pol_sigma70_r2"/>
</dbReference>
<dbReference type="EMBL" id="LJCO01000019">
    <property type="protein sequence ID" value="KPV44944.1"/>
    <property type="molecule type" value="Genomic_DNA"/>
</dbReference>
<evidence type="ECO:0000259" key="7">
    <source>
        <dbReference type="Pfam" id="PF08281"/>
    </source>
</evidence>
<keyword evidence="4" id="KW-0238">DNA-binding</keyword>
<gene>
    <name evidence="8" type="ORF">AN477_04895</name>
</gene>
<proteinExistence type="inferred from homology"/>
<evidence type="ECO:0000256" key="1">
    <source>
        <dbReference type="ARBA" id="ARBA00010641"/>
    </source>
</evidence>
<dbReference type="InterPro" id="IPR013249">
    <property type="entry name" value="RNA_pol_sigma70_r4_t2"/>
</dbReference>
<evidence type="ECO:0000313" key="9">
    <source>
        <dbReference type="Proteomes" id="UP000050482"/>
    </source>
</evidence>